<dbReference type="EMBL" id="JJQO01000339">
    <property type="protein sequence ID" value="KKH58743.1"/>
    <property type="molecule type" value="Genomic_DNA"/>
</dbReference>
<proteinExistence type="predicted"/>
<evidence type="ECO:0000313" key="4">
    <source>
        <dbReference type="Proteomes" id="UP000034692"/>
    </source>
</evidence>
<reference evidence="3 4" key="1">
    <citation type="journal article" date="2015" name="ISME J.">
        <title>Genomic and phenotypic differentiation among Methanosarcina mazei populations from Columbia River sediment.</title>
        <authorList>
            <person name="Youngblut N.D."/>
            <person name="Wirth J.S."/>
            <person name="Henriksen J.R."/>
            <person name="Smith M."/>
            <person name="Simon H."/>
            <person name="Metcalf W.W."/>
            <person name="Whitaker R.J."/>
        </authorList>
    </citation>
    <scope>NUCLEOTIDE SEQUENCE [LARGE SCALE GENOMIC DNA]</scope>
    <source>
        <strain evidence="3 4">1.H.A.2.7</strain>
    </source>
</reference>
<dbReference type="AlphaFoldDB" id="A0A0F8P7S3"/>
<comment type="cofactor">
    <cofactor evidence="1">
        <name>pyridoxal 5'-phosphate</name>
        <dbReference type="ChEBI" id="CHEBI:597326"/>
    </cofactor>
</comment>
<evidence type="ECO:0000256" key="2">
    <source>
        <dbReference type="ARBA" id="ARBA00022898"/>
    </source>
</evidence>
<evidence type="ECO:0008006" key="5">
    <source>
        <dbReference type="Google" id="ProtNLM"/>
    </source>
</evidence>
<sequence length="73" mass="7684">MNIYEQINLKRVINASGKMTALGASTINPLVADYMKEAAMNYVNIEALIDKAGEIIASYTGAEDGCVTIGASA</sequence>
<gene>
    <name evidence="3" type="ORF">DU75_04900</name>
</gene>
<keyword evidence="2" id="KW-0663">Pyridoxal phosphate</keyword>
<evidence type="ECO:0000256" key="1">
    <source>
        <dbReference type="ARBA" id="ARBA00001933"/>
    </source>
</evidence>
<dbReference type="Proteomes" id="UP000034692">
    <property type="component" value="Unassembled WGS sequence"/>
</dbReference>
<dbReference type="Gene3D" id="3.40.640.10">
    <property type="entry name" value="Type I PLP-dependent aspartate aminotransferase-like (Major domain)"/>
    <property type="match status" value="1"/>
</dbReference>
<dbReference type="PANTHER" id="PTHR32328">
    <property type="entry name" value="L-SERYL-TRNA(SEC) SELENIUM TRANSFERASE"/>
    <property type="match status" value="1"/>
</dbReference>
<dbReference type="GO" id="GO:0004125">
    <property type="term" value="F:L-seryl-tRNA(Sec) selenium transferase activity"/>
    <property type="evidence" value="ECO:0007669"/>
    <property type="project" value="TreeGrafter"/>
</dbReference>
<name>A0A0F8P7S3_METMZ</name>
<dbReference type="PANTHER" id="PTHR32328:SF0">
    <property type="entry name" value="L-SERYL-TRNA(SEC) SELENIUM TRANSFERASE"/>
    <property type="match status" value="1"/>
</dbReference>
<accession>A0A0F8P7S3</accession>
<comment type="caution">
    <text evidence="3">The sequence shown here is derived from an EMBL/GenBank/DDBJ whole genome shotgun (WGS) entry which is preliminary data.</text>
</comment>
<dbReference type="InterPro" id="IPR015421">
    <property type="entry name" value="PyrdxlP-dep_Trfase_major"/>
</dbReference>
<evidence type="ECO:0000313" key="3">
    <source>
        <dbReference type="EMBL" id="KKH58743.1"/>
    </source>
</evidence>
<organism evidence="3 4">
    <name type="scientific">Methanosarcina mazei</name>
    <name type="common">Methanosarcina frisia</name>
    <dbReference type="NCBI Taxonomy" id="2209"/>
    <lineage>
        <taxon>Archaea</taxon>
        <taxon>Methanobacteriati</taxon>
        <taxon>Methanobacteriota</taxon>
        <taxon>Stenosarchaea group</taxon>
        <taxon>Methanomicrobia</taxon>
        <taxon>Methanosarcinales</taxon>
        <taxon>Methanosarcinaceae</taxon>
        <taxon>Methanosarcina</taxon>
    </lineage>
</organism>
<protein>
    <recommendedName>
        <fullName evidence="5">SelA-like pyridoxal phosphate-dependent enzyme</fullName>
    </recommendedName>
</protein>
<feature type="non-terminal residue" evidence="3">
    <location>
        <position position="73"/>
    </location>
</feature>